<dbReference type="SUPFAM" id="SSF51658">
    <property type="entry name" value="Xylose isomerase-like"/>
    <property type="match status" value="1"/>
</dbReference>
<dbReference type="PANTHER" id="PTHR12110:SF41">
    <property type="entry name" value="INOSOSE DEHYDRATASE"/>
    <property type="match status" value="1"/>
</dbReference>
<evidence type="ECO:0000313" key="2">
    <source>
        <dbReference type="EMBL" id="TYL38991.1"/>
    </source>
</evidence>
<comment type="caution">
    <text evidence="2">The sequence shown here is derived from an EMBL/GenBank/DDBJ whole genome shotgun (WGS) entry which is preliminary data.</text>
</comment>
<dbReference type="EMBL" id="PHNJ01000003">
    <property type="protein sequence ID" value="TYL38991.1"/>
    <property type="molecule type" value="Genomic_DNA"/>
</dbReference>
<gene>
    <name evidence="2" type="ORF">CV102_06770</name>
</gene>
<dbReference type="PANTHER" id="PTHR12110">
    <property type="entry name" value="HYDROXYPYRUVATE ISOMERASE"/>
    <property type="match status" value="1"/>
</dbReference>
<dbReference type="InterPro" id="IPR013022">
    <property type="entry name" value="Xyl_isomerase-like_TIM-brl"/>
</dbReference>
<dbReference type="InterPro" id="IPR050312">
    <property type="entry name" value="IolE/XylAMocC-like"/>
</dbReference>
<dbReference type="Proteomes" id="UP000766904">
    <property type="component" value="Unassembled WGS sequence"/>
</dbReference>
<dbReference type="Gene3D" id="3.20.20.150">
    <property type="entry name" value="Divalent-metal-dependent TIM barrel enzymes"/>
    <property type="match status" value="1"/>
</dbReference>
<dbReference type="Pfam" id="PF01261">
    <property type="entry name" value="AP_endonuc_2"/>
    <property type="match status" value="1"/>
</dbReference>
<dbReference type="OrthoDB" id="165864at2157"/>
<accession>A0A8J8TQK9</accession>
<evidence type="ECO:0000259" key="1">
    <source>
        <dbReference type="Pfam" id="PF01261"/>
    </source>
</evidence>
<reference evidence="2" key="1">
    <citation type="submission" date="2017-11" db="EMBL/GenBank/DDBJ databases">
        <authorList>
            <person name="Kajale S.C."/>
            <person name="Sharma A."/>
        </authorList>
    </citation>
    <scope>NUCLEOTIDE SEQUENCE</scope>
    <source>
        <strain evidence="2">LS1_42</strain>
    </source>
</reference>
<name>A0A8J8TQK9_9EURY</name>
<protein>
    <submittedName>
        <fullName evidence="2">Sugar phosphate isomerase/epimerase</fullName>
    </submittedName>
</protein>
<organism evidence="2 3">
    <name type="scientific">Natronococcus pandeyae</name>
    <dbReference type="NCBI Taxonomy" id="2055836"/>
    <lineage>
        <taxon>Archaea</taxon>
        <taxon>Methanobacteriati</taxon>
        <taxon>Methanobacteriota</taxon>
        <taxon>Stenosarchaea group</taxon>
        <taxon>Halobacteria</taxon>
        <taxon>Halobacteriales</taxon>
        <taxon>Natrialbaceae</taxon>
        <taxon>Natronococcus</taxon>
    </lineage>
</organism>
<dbReference type="InterPro" id="IPR036237">
    <property type="entry name" value="Xyl_isomerase-like_sf"/>
</dbReference>
<dbReference type="GO" id="GO:0016853">
    <property type="term" value="F:isomerase activity"/>
    <property type="evidence" value="ECO:0007669"/>
    <property type="project" value="UniProtKB-KW"/>
</dbReference>
<keyword evidence="2" id="KW-0413">Isomerase</keyword>
<evidence type="ECO:0000313" key="3">
    <source>
        <dbReference type="Proteomes" id="UP000766904"/>
    </source>
</evidence>
<keyword evidence="3" id="KW-1185">Reference proteome</keyword>
<proteinExistence type="predicted"/>
<dbReference type="RefSeq" id="WP_148857127.1">
    <property type="nucleotide sequence ID" value="NZ_PHNJ01000003.1"/>
</dbReference>
<sequence>MPKTAINLYSVRELEESTTEVLDSVADAGYDGVQFAGEYSPLHDDPETIAETLEDRGLEVAPPHVGIETLEDDREAVREAYEPLGVDAAVVPWLDPERFESAAAVDETAGRLDALAADLADEGWELYYHNHDHEYADLDDQRAFDRFVEATDVGIELDVGWALTAGDDPAERIRSLEGRLRTVHMKDMDVDADPGFVEIGEGDVDMQACAEAAEAVGAEWLVYEHDDPDDPAASLEHGAAFLSDLQ</sequence>
<feature type="domain" description="Xylose isomerase-like TIM barrel" evidence="1">
    <location>
        <begin position="23"/>
        <end position="244"/>
    </location>
</feature>
<dbReference type="AlphaFoldDB" id="A0A8J8TQK9"/>